<dbReference type="InterPro" id="IPR001249">
    <property type="entry name" value="AcCoA_biotinCC"/>
</dbReference>
<dbReference type="Pfam" id="PF00364">
    <property type="entry name" value="Biotin_lipoyl"/>
    <property type="match status" value="1"/>
</dbReference>
<keyword evidence="5 8" id="KW-0443">Lipid metabolism</keyword>
<evidence type="ECO:0000256" key="2">
    <source>
        <dbReference type="ARBA" id="ARBA00017562"/>
    </source>
</evidence>
<keyword evidence="7 8" id="KW-0092">Biotin</keyword>
<dbReference type="AlphaFoldDB" id="A0A0R2NWS6"/>
<dbReference type="Gene3D" id="2.40.50.100">
    <property type="match status" value="1"/>
</dbReference>
<dbReference type="InterPro" id="IPR050709">
    <property type="entry name" value="Biotin_Carboxyl_Carrier/Decarb"/>
</dbReference>
<organism evidence="10 11">
    <name type="scientific">Lactiplantibacillus fabifermentans DSM 21115</name>
    <dbReference type="NCBI Taxonomy" id="1413187"/>
    <lineage>
        <taxon>Bacteria</taxon>
        <taxon>Bacillati</taxon>
        <taxon>Bacillota</taxon>
        <taxon>Bacilli</taxon>
        <taxon>Lactobacillales</taxon>
        <taxon>Lactobacillaceae</taxon>
        <taxon>Lactiplantibacillus</taxon>
    </lineage>
</organism>
<proteinExistence type="predicted"/>
<dbReference type="EMBL" id="AYGX02000048">
    <property type="protein sequence ID" value="KRO28237.1"/>
    <property type="molecule type" value="Genomic_DNA"/>
</dbReference>
<dbReference type="GO" id="GO:0006633">
    <property type="term" value="P:fatty acid biosynthetic process"/>
    <property type="evidence" value="ECO:0007669"/>
    <property type="project" value="UniProtKB-UniPathway"/>
</dbReference>
<dbReference type="InterPro" id="IPR011053">
    <property type="entry name" value="Single_hybrid_motif"/>
</dbReference>
<evidence type="ECO:0000256" key="3">
    <source>
        <dbReference type="ARBA" id="ARBA00022516"/>
    </source>
</evidence>
<accession>A0A0R2NWS6</accession>
<dbReference type="PROSITE" id="PS50968">
    <property type="entry name" value="BIOTINYL_LIPOYL"/>
    <property type="match status" value="1"/>
</dbReference>
<evidence type="ECO:0000256" key="5">
    <source>
        <dbReference type="ARBA" id="ARBA00023098"/>
    </source>
</evidence>
<keyword evidence="4 8" id="KW-0276">Fatty acid metabolism</keyword>
<keyword evidence="6 8" id="KW-0275">Fatty acid biosynthesis</keyword>
<dbReference type="SUPFAM" id="SSF51230">
    <property type="entry name" value="Single hybrid motif"/>
    <property type="match status" value="1"/>
</dbReference>
<comment type="caution">
    <text evidence="10">The sequence shown here is derived from an EMBL/GenBank/DDBJ whole genome shotgun (WGS) entry which is preliminary data.</text>
</comment>
<evidence type="ECO:0000256" key="1">
    <source>
        <dbReference type="ARBA" id="ARBA00005194"/>
    </source>
</evidence>
<keyword evidence="3 8" id="KW-0444">Lipid biosynthesis</keyword>
<keyword evidence="11" id="KW-1185">Reference proteome</keyword>
<comment type="function">
    <text evidence="8">This protein is a component of the acetyl coenzyme A carboxylase complex; first, biotin carboxylase catalyzes the carboxylation of the carrier protein and then the transcarboxylase transfers the carboxyl group to form malonyl-CoA.</text>
</comment>
<dbReference type="UniPathway" id="UPA00094"/>
<reference evidence="10 11" key="1">
    <citation type="journal article" date="2015" name="Genome Announc.">
        <title>Expanding the biotechnology potential of lactobacilli through comparative genomics of 213 strains and associated genera.</title>
        <authorList>
            <person name="Sun Z."/>
            <person name="Harris H.M."/>
            <person name="McCann A."/>
            <person name="Guo C."/>
            <person name="Argimon S."/>
            <person name="Zhang W."/>
            <person name="Yang X."/>
            <person name="Jeffery I.B."/>
            <person name="Cooney J.C."/>
            <person name="Kagawa T.F."/>
            <person name="Liu W."/>
            <person name="Song Y."/>
            <person name="Salvetti E."/>
            <person name="Wrobel A."/>
            <person name="Rasinkangas P."/>
            <person name="Parkhill J."/>
            <person name="Rea M.C."/>
            <person name="O'Sullivan O."/>
            <person name="Ritari J."/>
            <person name="Douillard F.P."/>
            <person name="Paul Ross R."/>
            <person name="Yang R."/>
            <person name="Briner A.E."/>
            <person name="Felis G.E."/>
            <person name="de Vos W.M."/>
            <person name="Barrangou R."/>
            <person name="Klaenhammer T.R."/>
            <person name="Caufield P.W."/>
            <person name="Cui Y."/>
            <person name="Zhang H."/>
            <person name="O'Toole P.W."/>
        </authorList>
    </citation>
    <scope>NUCLEOTIDE SEQUENCE [LARGE SCALE GENOMIC DNA]</scope>
    <source>
        <strain evidence="10 11">DSM 21115</strain>
    </source>
</reference>
<feature type="domain" description="Lipoyl-binding" evidence="9">
    <location>
        <begin position="71"/>
        <end position="147"/>
    </location>
</feature>
<dbReference type="PANTHER" id="PTHR45266">
    <property type="entry name" value="OXALOACETATE DECARBOXYLASE ALPHA CHAIN"/>
    <property type="match status" value="1"/>
</dbReference>
<evidence type="ECO:0000313" key="11">
    <source>
        <dbReference type="Proteomes" id="UP000050920"/>
    </source>
</evidence>
<evidence type="ECO:0000256" key="6">
    <source>
        <dbReference type="ARBA" id="ARBA00023160"/>
    </source>
</evidence>
<dbReference type="PANTHER" id="PTHR45266:SF3">
    <property type="entry name" value="OXALOACETATE DECARBOXYLASE ALPHA CHAIN"/>
    <property type="match status" value="1"/>
</dbReference>
<dbReference type="PRINTS" id="PR01071">
    <property type="entry name" value="ACOABIOTINCC"/>
</dbReference>
<protein>
    <recommendedName>
        <fullName evidence="2 8">Biotin carboxyl carrier protein of acetyl-CoA carboxylase</fullName>
    </recommendedName>
</protein>
<evidence type="ECO:0000259" key="9">
    <source>
        <dbReference type="PROSITE" id="PS50968"/>
    </source>
</evidence>
<evidence type="ECO:0000256" key="4">
    <source>
        <dbReference type="ARBA" id="ARBA00022832"/>
    </source>
</evidence>
<dbReference type="CDD" id="cd06850">
    <property type="entry name" value="biotinyl_domain"/>
    <property type="match status" value="1"/>
</dbReference>
<dbReference type="Proteomes" id="UP000050920">
    <property type="component" value="Unassembled WGS sequence"/>
</dbReference>
<comment type="pathway">
    <text evidence="1 8">Lipid metabolism; fatty acid biosynthesis.</text>
</comment>
<evidence type="ECO:0000313" key="10">
    <source>
        <dbReference type="EMBL" id="KRO28237.1"/>
    </source>
</evidence>
<evidence type="ECO:0000256" key="7">
    <source>
        <dbReference type="ARBA" id="ARBA00023267"/>
    </source>
</evidence>
<dbReference type="InterPro" id="IPR001882">
    <property type="entry name" value="Biotin_BS"/>
</dbReference>
<evidence type="ECO:0000256" key="8">
    <source>
        <dbReference type="RuleBase" id="RU364072"/>
    </source>
</evidence>
<sequence length="150" mass="15807">MGLNMTAINAQSLQDVLTAFDASSAQQLDLKTNAFEIHLDKTAGEIATNTPTATQSIMPEKTNDTATETNQQDIKAPLVGIAYLAPKPGAAPFVQVGDIIKVGQTVAVIEAMKLINEVPSTVAGKVTRIIVTDETLVEFGAPLIEVEVTS</sequence>
<dbReference type="InterPro" id="IPR000089">
    <property type="entry name" value="Biotin_lipoyl"/>
</dbReference>
<dbReference type="PROSITE" id="PS00188">
    <property type="entry name" value="BIOTIN"/>
    <property type="match status" value="1"/>
</dbReference>
<dbReference type="GO" id="GO:0003989">
    <property type="term" value="F:acetyl-CoA carboxylase activity"/>
    <property type="evidence" value="ECO:0007669"/>
    <property type="project" value="InterPro"/>
</dbReference>
<gene>
    <name evidence="10" type="ORF">DY78_GL002549</name>
</gene>
<name>A0A0R2NWS6_9LACO</name>
<dbReference type="GO" id="GO:0009317">
    <property type="term" value="C:acetyl-CoA carboxylase complex"/>
    <property type="evidence" value="ECO:0007669"/>
    <property type="project" value="InterPro"/>
</dbReference>